<protein>
    <recommendedName>
        <fullName evidence="7">Zn(2)-C6 fungal-type domain-containing protein</fullName>
    </recommendedName>
</protein>
<accession>I8A8E3</accession>
<feature type="region of interest" description="Disordered" evidence="5">
    <location>
        <begin position="183"/>
        <end position="212"/>
    </location>
</feature>
<dbReference type="GO" id="GO:0008270">
    <property type="term" value="F:zinc ion binding"/>
    <property type="evidence" value="ECO:0007669"/>
    <property type="project" value="InterPro"/>
</dbReference>
<sequence>MMSRQPKLRPKSHIPGFPDAMYDLATMSSMSQMEARTSLGEDKHDQRVFRVKRKHVLKACDRCRVKKTKCDGKQPCNRCSAYNHPCLFRERKATQTKVYSRGFVEMLESHHSLVVKALQRLYKLCLNKDGFPGEPLTESPDGYPLTHAILDRLGLIKQAEENADEQDEDSEDLQYLRYMASTDCSATTDPSPEPVTPPEPSPSHCSPVNPSTKTDGPYNWEYQPVHAAHHEQYASYQHSGFYSVTMPRSAVEATGHVAESKCSEALPPVSNPENSYYFYTGTNGNAESTKGPLHPGVTAGPRTHHHSTAFTCTISNRSTRALHLAGHLTHVVKLLVTLCGEPSCCIPFLFIFSLASIAFLFIFPPRSFYTRRTPILRSLSPPISSVVNARSFYGRQKPAQNLPAQLWARPRH</sequence>
<dbReference type="GO" id="GO:0009893">
    <property type="term" value="P:positive regulation of metabolic process"/>
    <property type="evidence" value="ECO:0007669"/>
    <property type="project" value="UniProtKB-ARBA"/>
</dbReference>
<keyword evidence="6" id="KW-1133">Transmembrane helix</keyword>
<evidence type="ECO:0000256" key="2">
    <source>
        <dbReference type="ARBA" id="ARBA00023125"/>
    </source>
</evidence>
<dbReference type="EMBL" id="AKHY01000110">
    <property type="protein sequence ID" value="EIT81109.1"/>
    <property type="molecule type" value="Genomic_DNA"/>
</dbReference>
<keyword evidence="3" id="KW-0804">Transcription</keyword>
<dbReference type="Pfam" id="PF00172">
    <property type="entry name" value="Zn_clus"/>
    <property type="match status" value="1"/>
</dbReference>
<feature type="transmembrane region" description="Helical" evidence="6">
    <location>
        <begin position="346"/>
        <end position="363"/>
    </location>
</feature>
<dbReference type="Gene3D" id="4.10.240.10">
    <property type="entry name" value="Zn(2)-C6 fungal-type DNA-binding domain"/>
    <property type="match status" value="1"/>
</dbReference>
<dbReference type="InterPro" id="IPR052783">
    <property type="entry name" value="Metabolic/Drug-Res_Regulator"/>
</dbReference>
<reference evidence="9" key="2">
    <citation type="submission" date="2012-06" db="EMBL/GenBank/DDBJ databases">
        <title>Comparative genomic analyses of Aspergillus oryzae 3.042 and A. oryzae RIB40 for soy-sauce fermentation.</title>
        <authorList>
            <person name="Zhao G."/>
            <person name="Hou L."/>
            <person name="Wang C."/>
            <person name="Cao X."/>
        </authorList>
    </citation>
    <scope>NUCLEOTIDE SEQUENCE [LARGE SCALE GENOMIC DNA]</scope>
    <source>
        <strain evidence="9">3.042</strain>
    </source>
</reference>
<evidence type="ECO:0000256" key="4">
    <source>
        <dbReference type="ARBA" id="ARBA00023242"/>
    </source>
</evidence>
<dbReference type="OrthoDB" id="4151048at2759"/>
<dbReference type="PROSITE" id="PS50048">
    <property type="entry name" value="ZN2_CY6_FUNGAL_2"/>
    <property type="match status" value="1"/>
</dbReference>
<keyword evidence="2" id="KW-0238">DNA-binding</keyword>
<keyword evidence="6" id="KW-0812">Transmembrane</keyword>
<gene>
    <name evidence="8" type="ORF">Ao3042_02468</name>
</gene>
<evidence type="ECO:0000256" key="1">
    <source>
        <dbReference type="ARBA" id="ARBA00023015"/>
    </source>
</evidence>
<feature type="compositionally biased region" description="Pro residues" evidence="5">
    <location>
        <begin position="191"/>
        <end position="201"/>
    </location>
</feature>
<dbReference type="GO" id="GO:0000981">
    <property type="term" value="F:DNA-binding transcription factor activity, RNA polymerase II-specific"/>
    <property type="evidence" value="ECO:0007669"/>
    <property type="project" value="InterPro"/>
</dbReference>
<dbReference type="PANTHER" id="PTHR47655">
    <property type="entry name" value="QUINIC ACID UTILIZATION ACTIVATOR"/>
    <property type="match status" value="1"/>
</dbReference>
<dbReference type="HOGENOM" id="CLU_058651_0_0_1"/>
<evidence type="ECO:0000256" key="3">
    <source>
        <dbReference type="ARBA" id="ARBA00023163"/>
    </source>
</evidence>
<feature type="domain" description="Zn(2)-C6 fungal-type" evidence="7">
    <location>
        <begin position="59"/>
        <end position="88"/>
    </location>
</feature>
<evidence type="ECO:0000259" key="7">
    <source>
        <dbReference type="PROSITE" id="PS50048"/>
    </source>
</evidence>
<dbReference type="Proteomes" id="UP000002812">
    <property type="component" value="Unassembled WGS sequence"/>
</dbReference>
<evidence type="ECO:0000256" key="5">
    <source>
        <dbReference type="SAM" id="MobiDB-lite"/>
    </source>
</evidence>
<dbReference type="CDD" id="cd00067">
    <property type="entry name" value="GAL4"/>
    <property type="match status" value="1"/>
</dbReference>
<evidence type="ECO:0000313" key="9">
    <source>
        <dbReference type="Proteomes" id="UP000002812"/>
    </source>
</evidence>
<name>I8A8E3_ASPO3</name>
<organism evidence="8 9">
    <name type="scientific">Aspergillus oryzae (strain 3.042)</name>
    <name type="common">Yellow koji mold</name>
    <dbReference type="NCBI Taxonomy" id="1160506"/>
    <lineage>
        <taxon>Eukaryota</taxon>
        <taxon>Fungi</taxon>
        <taxon>Dikarya</taxon>
        <taxon>Ascomycota</taxon>
        <taxon>Pezizomycotina</taxon>
        <taxon>Eurotiomycetes</taxon>
        <taxon>Eurotiomycetidae</taxon>
        <taxon>Eurotiales</taxon>
        <taxon>Aspergillaceae</taxon>
        <taxon>Aspergillus</taxon>
        <taxon>Aspergillus subgen. Circumdati</taxon>
    </lineage>
</organism>
<evidence type="ECO:0000256" key="6">
    <source>
        <dbReference type="SAM" id="Phobius"/>
    </source>
</evidence>
<dbReference type="InterPro" id="IPR036864">
    <property type="entry name" value="Zn2-C6_fun-type_DNA-bd_sf"/>
</dbReference>
<keyword evidence="4" id="KW-0539">Nucleus</keyword>
<keyword evidence="1" id="KW-0805">Transcription regulation</keyword>
<dbReference type="PANTHER" id="PTHR47655:SF4">
    <property type="entry name" value="ZN(II)2CYS6 TRANSCRIPTION FACTOR (EUROFUNG)"/>
    <property type="match status" value="1"/>
</dbReference>
<keyword evidence="6" id="KW-0472">Membrane</keyword>
<comment type="caution">
    <text evidence="8">The sequence shown here is derived from an EMBL/GenBank/DDBJ whole genome shotgun (WGS) entry which is preliminary data.</text>
</comment>
<evidence type="ECO:0000313" key="8">
    <source>
        <dbReference type="EMBL" id="EIT81109.1"/>
    </source>
</evidence>
<dbReference type="SUPFAM" id="SSF57701">
    <property type="entry name" value="Zn2/Cys6 DNA-binding domain"/>
    <property type="match status" value="1"/>
</dbReference>
<dbReference type="SMART" id="SM00066">
    <property type="entry name" value="GAL4"/>
    <property type="match status" value="1"/>
</dbReference>
<dbReference type="InterPro" id="IPR001138">
    <property type="entry name" value="Zn2Cys6_DnaBD"/>
</dbReference>
<reference evidence="8 9" key="1">
    <citation type="journal article" date="2012" name="Eukaryot. Cell">
        <title>Draft genome sequence of Aspergillus oryzae strain 3.042.</title>
        <authorList>
            <person name="Zhao G."/>
            <person name="Yao Y."/>
            <person name="Qi W."/>
            <person name="Wang C."/>
            <person name="Hou L."/>
            <person name="Zeng B."/>
            <person name="Cao X."/>
        </authorList>
    </citation>
    <scope>NUCLEOTIDE SEQUENCE [LARGE SCALE GENOMIC DNA]</scope>
    <source>
        <strain evidence="8 9">3.042</strain>
    </source>
</reference>
<dbReference type="PROSITE" id="PS00463">
    <property type="entry name" value="ZN2_CY6_FUNGAL_1"/>
    <property type="match status" value="1"/>
</dbReference>
<dbReference type="GO" id="GO:0003677">
    <property type="term" value="F:DNA binding"/>
    <property type="evidence" value="ECO:0007669"/>
    <property type="project" value="UniProtKB-KW"/>
</dbReference>
<dbReference type="AlphaFoldDB" id="I8A8E3"/>
<proteinExistence type="predicted"/>